<accession>A0A9P4INY6</accession>
<evidence type="ECO:0000313" key="2">
    <source>
        <dbReference type="EMBL" id="KAF2101596.1"/>
    </source>
</evidence>
<dbReference type="AlphaFoldDB" id="A0A9P4INY6"/>
<comment type="caution">
    <text evidence="2">The sequence shown here is derived from an EMBL/GenBank/DDBJ whole genome shotgun (WGS) entry which is preliminary data.</text>
</comment>
<keyword evidence="3" id="KW-1185">Reference proteome</keyword>
<gene>
    <name evidence="2" type="ORF">NA57DRAFT_73036</name>
</gene>
<organism evidence="2 3">
    <name type="scientific">Rhizodiscina lignyota</name>
    <dbReference type="NCBI Taxonomy" id="1504668"/>
    <lineage>
        <taxon>Eukaryota</taxon>
        <taxon>Fungi</taxon>
        <taxon>Dikarya</taxon>
        <taxon>Ascomycota</taxon>
        <taxon>Pezizomycotina</taxon>
        <taxon>Dothideomycetes</taxon>
        <taxon>Pleosporomycetidae</taxon>
        <taxon>Aulographales</taxon>
        <taxon>Rhizodiscinaceae</taxon>
        <taxon>Rhizodiscina</taxon>
    </lineage>
</organism>
<evidence type="ECO:0000256" key="1">
    <source>
        <dbReference type="SAM" id="MobiDB-lite"/>
    </source>
</evidence>
<sequence length="236" mass="27130">MEELGDASTTLAVSYPPRSSSLQARHHPQFTQPHAVPVKRHIQLFEDVMKLVDRPVNALQHMFVPEEEITLIQEYVKEELIPDKSALENPITRVKVYTSALKWARAVRCFRTIEQLENDINRSEIGESAKRGMLYRKLDVLRPILNMQLRYAVPDLLAIRDVTSVALWREDSAGRTPAEVNSYMHALRTAKLFAILEEIDELGEDEDAEEMERKHVVLEEKKAAVVLELRDLESYA</sequence>
<feature type="region of interest" description="Disordered" evidence="1">
    <location>
        <begin position="1"/>
        <end position="26"/>
    </location>
</feature>
<dbReference type="Proteomes" id="UP000799772">
    <property type="component" value="Unassembled WGS sequence"/>
</dbReference>
<protein>
    <submittedName>
        <fullName evidence="2">Uncharacterized protein</fullName>
    </submittedName>
</protein>
<feature type="compositionally biased region" description="Polar residues" evidence="1">
    <location>
        <begin position="7"/>
        <end position="23"/>
    </location>
</feature>
<evidence type="ECO:0000313" key="3">
    <source>
        <dbReference type="Proteomes" id="UP000799772"/>
    </source>
</evidence>
<name>A0A9P4INY6_9PEZI</name>
<proteinExistence type="predicted"/>
<reference evidence="2" key="1">
    <citation type="journal article" date="2020" name="Stud. Mycol.">
        <title>101 Dothideomycetes genomes: a test case for predicting lifestyles and emergence of pathogens.</title>
        <authorList>
            <person name="Haridas S."/>
            <person name="Albert R."/>
            <person name="Binder M."/>
            <person name="Bloem J."/>
            <person name="Labutti K."/>
            <person name="Salamov A."/>
            <person name="Andreopoulos B."/>
            <person name="Baker S."/>
            <person name="Barry K."/>
            <person name="Bills G."/>
            <person name="Bluhm B."/>
            <person name="Cannon C."/>
            <person name="Castanera R."/>
            <person name="Culley D."/>
            <person name="Daum C."/>
            <person name="Ezra D."/>
            <person name="Gonzalez J."/>
            <person name="Henrissat B."/>
            <person name="Kuo A."/>
            <person name="Liang C."/>
            <person name="Lipzen A."/>
            <person name="Lutzoni F."/>
            <person name="Magnuson J."/>
            <person name="Mondo S."/>
            <person name="Nolan M."/>
            <person name="Ohm R."/>
            <person name="Pangilinan J."/>
            <person name="Park H.-J."/>
            <person name="Ramirez L."/>
            <person name="Alfaro M."/>
            <person name="Sun H."/>
            <person name="Tritt A."/>
            <person name="Yoshinaga Y."/>
            <person name="Zwiers L.-H."/>
            <person name="Turgeon B."/>
            <person name="Goodwin S."/>
            <person name="Spatafora J."/>
            <person name="Crous P."/>
            <person name="Grigoriev I."/>
        </authorList>
    </citation>
    <scope>NUCLEOTIDE SEQUENCE</scope>
    <source>
        <strain evidence="2">CBS 133067</strain>
    </source>
</reference>
<dbReference type="EMBL" id="ML978123">
    <property type="protein sequence ID" value="KAF2101596.1"/>
    <property type="molecule type" value="Genomic_DNA"/>
</dbReference>